<dbReference type="InterPro" id="IPR051652">
    <property type="entry name" value="MDM2_MDM4_MUL1"/>
</dbReference>
<evidence type="ECO:0000313" key="8">
    <source>
        <dbReference type="Proteomes" id="UP000002296"/>
    </source>
</evidence>
<evidence type="ECO:0000256" key="3">
    <source>
        <dbReference type="ARBA" id="ARBA00022833"/>
    </source>
</evidence>
<evidence type="ECO:0000256" key="1">
    <source>
        <dbReference type="ARBA" id="ARBA00022723"/>
    </source>
</evidence>
<dbReference type="SUPFAM" id="SSF57850">
    <property type="entry name" value="RING/U-box"/>
    <property type="match status" value="1"/>
</dbReference>
<gene>
    <name evidence="7" type="ORF">Tc00.1047053510669.40</name>
</gene>
<dbReference type="InterPro" id="IPR013083">
    <property type="entry name" value="Znf_RING/FYVE/PHD"/>
</dbReference>
<keyword evidence="1" id="KW-0479">Metal-binding</keyword>
<dbReference type="PaxDb" id="353153-Q4CR46"/>
<dbReference type="GeneID" id="3534106"/>
<keyword evidence="5" id="KW-0812">Transmembrane</keyword>
<dbReference type="Gene3D" id="3.30.40.10">
    <property type="entry name" value="Zinc/RING finger domain, C3HC4 (zinc finger)"/>
    <property type="match status" value="1"/>
</dbReference>
<organism evidence="7 8">
    <name type="scientific">Trypanosoma cruzi (strain CL Brener)</name>
    <dbReference type="NCBI Taxonomy" id="353153"/>
    <lineage>
        <taxon>Eukaryota</taxon>
        <taxon>Discoba</taxon>
        <taxon>Euglenozoa</taxon>
        <taxon>Kinetoplastea</taxon>
        <taxon>Metakinetoplastina</taxon>
        <taxon>Trypanosomatida</taxon>
        <taxon>Trypanosomatidae</taxon>
        <taxon>Trypanosoma</taxon>
        <taxon>Schizotrypanum</taxon>
    </lineage>
</organism>
<dbReference type="RefSeq" id="XP_804600.1">
    <property type="nucleotide sequence ID" value="XM_799507.1"/>
</dbReference>
<evidence type="ECO:0000313" key="7">
    <source>
        <dbReference type="EMBL" id="EAN82749.1"/>
    </source>
</evidence>
<keyword evidence="3" id="KW-0862">Zinc</keyword>
<keyword evidence="5" id="KW-1133">Transmembrane helix</keyword>
<dbReference type="EMBL" id="AAHK01002339">
    <property type="protein sequence ID" value="EAN82749.1"/>
    <property type="molecule type" value="Genomic_DNA"/>
</dbReference>
<evidence type="ECO:0000256" key="2">
    <source>
        <dbReference type="ARBA" id="ARBA00022771"/>
    </source>
</evidence>
<dbReference type="PANTHER" id="PTHR12183:SF32">
    <property type="entry name" value="MITOCHONDRIAL E3 UBIQUITIN PROTEIN LIGASE 1"/>
    <property type="match status" value="1"/>
</dbReference>
<dbReference type="Pfam" id="PF13920">
    <property type="entry name" value="zf-C3HC4_3"/>
    <property type="match status" value="1"/>
</dbReference>
<evidence type="ECO:0000259" key="6">
    <source>
        <dbReference type="PROSITE" id="PS50089"/>
    </source>
</evidence>
<dbReference type="GO" id="GO:0004842">
    <property type="term" value="F:ubiquitin-protein transferase activity"/>
    <property type="evidence" value="ECO:0007669"/>
    <property type="project" value="TreeGrafter"/>
</dbReference>
<dbReference type="SMR" id="Q4CR46"/>
<feature type="transmembrane region" description="Helical" evidence="5">
    <location>
        <begin position="14"/>
        <end position="34"/>
    </location>
</feature>
<dbReference type="PROSITE" id="PS50089">
    <property type="entry name" value="ZF_RING_2"/>
    <property type="match status" value="1"/>
</dbReference>
<dbReference type="Proteomes" id="UP000002296">
    <property type="component" value="Unassembled WGS sequence"/>
</dbReference>
<dbReference type="InterPro" id="IPR001841">
    <property type="entry name" value="Znf_RING"/>
</dbReference>
<keyword evidence="8" id="KW-1185">Reference proteome</keyword>
<evidence type="ECO:0000256" key="4">
    <source>
        <dbReference type="PROSITE-ProRule" id="PRU00175"/>
    </source>
</evidence>
<dbReference type="AlphaFoldDB" id="Q4CR46"/>
<proteinExistence type="predicted"/>
<feature type="domain" description="RING-type" evidence="6">
    <location>
        <begin position="71"/>
        <end position="111"/>
    </location>
</feature>
<keyword evidence="5" id="KW-0472">Membrane</keyword>
<dbReference type="KEGG" id="tcr:510669.40"/>
<dbReference type="GO" id="GO:0016567">
    <property type="term" value="P:protein ubiquitination"/>
    <property type="evidence" value="ECO:0007669"/>
    <property type="project" value="TreeGrafter"/>
</dbReference>
<keyword evidence="2 4" id="KW-0863">Zinc-finger</keyword>
<dbReference type="GO" id="GO:0008270">
    <property type="term" value="F:zinc ion binding"/>
    <property type="evidence" value="ECO:0007669"/>
    <property type="project" value="UniProtKB-KW"/>
</dbReference>
<dbReference type="PANTHER" id="PTHR12183">
    <property type="entry name" value="MITOCHONDRIAL UBIQUITIN LIGASE ACTIVATOR OF NFKB 1"/>
    <property type="match status" value="1"/>
</dbReference>
<evidence type="ECO:0000256" key="5">
    <source>
        <dbReference type="SAM" id="Phobius"/>
    </source>
</evidence>
<comment type="caution">
    <text evidence="7">The sequence shown here is derived from an EMBL/GenBank/DDBJ whole genome shotgun (WGS) entry which is preliminary data.</text>
</comment>
<protein>
    <recommendedName>
        <fullName evidence="6">RING-type domain-containing protein</fullName>
    </recommendedName>
</protein>
<dbReference type="InParanoid" id="Q4CR46"/>
<reference evidence="7 8" key="1">
    <citation type="journal article" date="2005" name="Science">
        <title>The genome sequence of Trypanosoma cruzi, etiologic agent of Chagas disease.</title>
        <authorList>
            <person name="El-Sayed N.M."/>
            <person name="Myler P.J."/>
            <person name="Bartholomeu D.C."/>
            <person name="Nilsson D."/>
            <person name="Aggarwal G."/>
            <person name="Tran A.N."/>
            <person name="Ghedin E."/>
            <person name="Worthey E.A."/>
            <person name="Delcher A.L."/>
            <person name="Blandin G."/>
            <person name="Westenberger S.J."/>
            <person name="Caler E."/>
            <person name="Cerqueira G.C."/>
            <person name="Branche C."/>
            <person name="Haas B."/>
            <person name="Anupama A."/>
            <person name="Arner E."/>
            <person name="Aslund L."/>
            <person name="Attipoe P."/>
            <person name="Bontempi E."/>
            <person name="Bringaud F."/>
            <person name="Burton P."/>
            <person name="Cadag E."/>
            <person name="Campbell D.A."/>
            <person name="Carrington M."/>
            <person name="Crabtree J."/>
            <person name="Darban H."/>
            <person name="da Silveira J.F."/>
            <person name="de Jong P."/>
            <person name="Edwards K."/>
            <person name="Englund P.T."/>
            <person name="Fazelina G."/>
            <person name="Feldblyum T."/>
            <person name="Ferella M."/>
            <person name="Frasch A.C."/>
            <person name="Gull K."/>
            <person name="Horn D."/>
            <person name="Hou L."/>
            <person name="Huang Y."/>
            <person name="Kindlund E."/>
            <person name="Klingbeil M."/>
            <person name="Kluge S."/>
            <person name="Koo H."/>
            <person name="Lacerda D."/>
            <person name="Levin M.J."/>
            <person name="Lorenzi H."/>
            <person name="Louie T."/>
            <person name="Machado C.R."/>
            <person name="McCulloch R."/>
            <person name="McKenna A."/>
            <person name="Mizuno Y."/>
            <person name="Mottram J.C."/>
            <person name="Nelson S."/>
            <person name="Ochaya S."/>
            <person name="Osoegawa K."/>
            <person name="Pai G."/>
            <person name="Parsons M."/>
            <person name="Pentony M."/>
            <person name="Pettersson U."/>
            <person name="Pop M."/>
            <person name="Ramirez J.L."/>
            <person name="Rinta J."/>
            <person name="Robertson L."/>
            <person name="Salzberg S.L."/>
            <person name="Sanchez D.O."/>
            <person name="Seyler A."/>
            <person name="Sharma R."/>
            <person name="Shetty J."/>
            <person name="Simpson A.J."/>
            <person name="Sisk E."/>
            <person name="Tammi M.T."/>
            <person name="Tarleton R."/>
            <person name="Teixeira S."/>
            <person name="Van Aken S."/>
            <person name="Vogt C."/>
            <person name="Ward P.N."/>
            <person name="Wickstead B."/>
            <person name="Wortman J."/>
            <person name="White O."/>
            <person name="Fraser C.M."/>
            <person name="Stuart K.D."/>
            <person name="Andersson B."/>
        </authorList>
    </citation>
    <scope>NUCLEOTIDE SEQUENCE [LARGE SCALE GENOMIC DNA]</scope>
    <source>
        <strain evidence="7 8">CL Brener</strain>
    </source>
</reference>
<accession>Q4CR46</accession>
<name>Q4CR46_TRYCC</name>
<sequence>MLDKLSLLLRGKGMLMMISTALAVAVAGVLCYLWDDDKSRCANKENMYTSRCCGKEQDGKRGDDQGGHGLCCVCHNATASELFLPCGHLVFCSPCCEEYVRRRNDSCPICRQKYTSLFHVFTN</sequence>